<dbReference type="PANTHER" id="PTHR30273:SF2">
    <property type="entry name" value="PROTEIN FECR"/>
    <property type="match status" value="1"/>
</dbReference>
<feature type="domain" description="Protein FecR C-terminal" evidence="2">
    <location>
        <begin position="285"/>
        <end position="347"/>
    </location>
</feature>
<protein>
    <submittedName>
        <fullName evidence="3">FecR family protein</fullName>
    </submittedName>
</protein>
<gene>
    <name evidence="3" type="ORF">EV199_6038</name>
</gene>
<dbReference type="OrthoDB" id="1119382at2"/>
<evidence type="ECO:0000313" key="4">
    <source>
        <dbReference type="Proteomes" id="UP000293874"/>
    </source>
</evidence>
<dbReference type="InterPro" id="IPR012373">
    <property type="entry name" value="Ferrdict_sens_TM"/>
</dbReference>
<evidence type="ECO:0000313" key="3">
    <source>
        <dbReference type="EMBL" id="RZS63938.1"/>
    </source>
</evidence>
<dbReference type="GO" id="GO:0016989">
    <property type="term" value="F:sigma factor antagonist activity"/>
    <property type="evidence" value="ECO:0007669"/>
    <property type="project" value="TreeGrafter"/>
</dbReference>
<name>A0A4Q7MAU3_9BACT</name>
<dbReference type="PIRSF" id="PIRSF018266">
    <property type="entry name" value="FecR"/>
    <property type="match status" value="1"/>
</dbReference>
<dbReference type="EMBL" id="SGXA01000007">
    <property type="protein sequence ID" value="RZS63938.1"/>
    <property type="molecule type" value="Genomic_DNA"/>
</dbReference>
<keyword evidence="4" id="KW-1185">Reference proteome</keyword>
<dbReference type="InterPro" id="IPR032508">
    <property type="entry name" value="FecR_C"/>
</dbReference>
<dbReference type="InterPro" id="IPR006860">
    <property type="entry name" value="FecR"/>
</dbReference>
<dbReference type="Pfam" id="PF16344">
    <property type="entry name" value="FecR_C"/>
    <property type="match status" value="1"/>
</dbReference>
<reference evidence="3 4" key="1">
    <citation type="submission" date="2019-02" db="EMBL/GenBank/DDBJ databases">
        <title>Genomic Encyclopedia of Type Strains, Phase IV (KMG-IV): sequencing the most valuable type-strain genomes for metagenomic binning, comparative biology and taxonomic classification.</title>
        <authorList>
            <person name="Goeker M."/>
        </authorList>
    </citation>
    <scope>NUCLEOTIDE SEQUENCE [LARGE SCALE GENOMIC DNA]</scope>
    <source>
        <strain evidence="3 4">DSM 18116</strain>
    </source>
</reference>
<dbReference type="PANTHER" id="PTHR30273">
    <property type="entry name" value="PERIPLASMIC SIGNAL SENSOR AND SIGMA FACTOR ACTIVATOR FECR-RELATED"/>
    <property type="match status" value="1"/>
</dbReference>
<evidence type="ECO:0000259" key="1">
    <source>
        <dbReference type="Pfam" id="PF04773"/>
    </source>
</evidence>
<proteinExistence type="predicted"/>
<dbReference type="Gene3D" id="2.60.120.1440">
    <property type="match status" value="1"/>
</dbReference>
<dbReference type="Pfam" id="PF04773">
    <property type="entry name" value="FecR"/>
    <property type="match status" value="1"/>
</dbReference>
<accession>A0A4Q7MAU3</accession>
<organism evidence="3 4">
    <name type="scientific">Pseudobacter ginsenosidimutans</name>
    <dbReference type="NCBI Taxonomy" id="661488"/>
    <lineage>
        <taxon>Bacteria</taxon>
        <taxon>Pseudomonadati</taxon>
        <taxon>Bacteroidota</taxon>
        <taxon>Chitinophagia</taxon>
        <taxon>Chitinophagales</taxon>
        <taxon>Chitinophagaceae</taxon>
        <taxon>Pseudobacter</taxon>
    </lineage>
</organism>
<dbReference type="Gene3D" id="3.55.50.30">
    <property type="match status" value="1"/>
</dbReference>
<dbReference type="RefSeq" id="WP_130544509.1">
    <property type="nucleotide sequence ID" value="NZ_CP042431.1"/>
</dbReference>
<dbReference type="Proteomes" id="UP000293874">
    <property type="component" value="Unassembled WGS sequence"/>
</dbReference>
<dbReference type="AlphaFoldDB" id="A0A4Q7MAU3"/>
<evidence type="ECO:0000259" key="2">
    <source>
        <dbReference type="Pfam" id="PF16344"/>
    </source>
</evidence>
<sequence>MKDLHQQKELIKRMLSGNISQEEKHQLSQLMADPAFSSLFNTLLDEQGGELVMEQDEQAQLFTNEKLDWFHQQLPVEDSEAPVFSIHRPLWKRILPYAAALITAASGLLFWWSNSAKEHNTSVAQEINKKNEYPVPVEEPVQYTEHFNQGKRRLKVKLADGSVVTIGRKGKIRYPAGFEGNTRDVYLEGEAFFEVAKDVNKPFTVFSGDVRTQVLGTSFKVSALPKSAVEVAVVTGKVRVSYHSGKIENDLATMLPGDKISWKNSRLTKLKMDPKDVLAWKHEMMVFRKQSLDDILDVFRRHYGVNITVINKGFLREKISLTLDEKMPLEKAMNVLSVTAGFDHSIDSLSRTVTIR</sequence>
<feature type="domain" description="FecR protein" evidence="1">
    <location>
        <begin position="152"/>
        <end position="239"/>
    </location>
</feature>
<comment type="caution">
    <text evidence="3">The sequence shown here is derived from an EMBL/GenBank/DDBJ whole genome shotgun (WGS) entry which is preliminary data.</text>
</comment>